<accession>A8Q307</accession>
<dbReference type="Pfam" id="PF21638">
    <property type="entry name" value="SDA1_C"/>
    <property type="match status" value="1"/>
</dbReference>
<evidence type="ECO:0000256" key="6">
    <source>
        <dbReference type="RuleBase" id="RU365057"/>
    </source>
</evidence>
<feature type="compositionally biased region" description="Basic and acidic residues" evidence="7">
    <location>
        <begin position="623"/>
        <end position="658"/>
    </location>
</feature>
<evidence type="ECO:0000259" key="10">
    <source>
        <dbReference type="Pfam" id="PF21638"/>
    </source>
</evidence>
<dbReference type="VEuPathDB" id="FungiDB:MGL_2284"/>
<dbReference type="InterPro" id="IPR011989">
    <property type="entry name" value="ARM-like"/>
</dbReference>
<feature type="domain" description="SDA1 middle" evidence="8">
    <location>
        <begin position="612"/>
        <end position="795"/>
    </location>
</feature>
<dbReference type="InterPro" id="IPR012977">
    <property type="entry name" value="SDA1_N"/>
</dbReference>
<evidence type="ECO:0000259" key="8">
    <source>
        <dbReference type="Pfam" id="PF05285"/>
    </source>
</evidence>
<dbReference type="InterPro" id="IPR007949">
    <property type="entry name" value="SDA1_MD"/>
</dbReference>
<dbReference type="SUPFAM" id="SSF48371">
    <property type="entry name" value="ARM repeat"/>
    <property type="match status" value="1"/>
</dbReference>
<comment type="subcellular location">
    <subcellularLocation>
        <location evidence="6">Nucleus</location>
        <location evidence="6">Nucleolus</location>
    </subcellularLocation>
</comment>
<evidence type="ECO:0000256" key="3">
    <source>
        <dbReference type="ARBA" id="ARBA00022517"/>
    </source>
</evidence>
<keyword evidence="2 6" id="KW-0813">Transport</keyword>
<dbReference type="Pfam" id="PF05285">
    <property type="entry name" value="SDA1_dom"/>
    <property type="match status" value="1"/>
</dbReference>
<name>A8Q307_MALGO</name>
<dbReference type="AlphaFoldDB" id="A8Q307"/>
<evidence type="ECO:0000313" key="11">
    <source>
        <dbReference type="EMBL" id="EDP43274.1"/>
    </source>
</evidence>
<feature type="compositionally biased region" description="Basic residues" evidence="7">
    <location>
        <begin position="838"/>
        <end position="864"/>
    </location>
</feature>
<dbReference type="GO" id="GO:0042273">
    <property type="term" value="P:ribosomal large subunit biogenesis"/>
    <property type="evidence" value="ECO:0007669"/>
    <property type="project" value="UniProtKB-UniRule"/>
</dbReference>
<dbReference type="Gene3D" id="1.25.10.10">
    <property type="entry name" value="Leucine-rich Repeat Variant"/>
    <property type="match status" value="1"/>
</dbReference>
<dbReference type="InterPro" id="IPR027312">
    <property type="entry name" value="Sda1"/>
</dbReference>
<proteinExistence type="inferred from homology"/>
<gene>
    <name evidence="11" type="ORF">MGL_2284</name>
</gene>
<evidence type="ECO:0000256" key="5">
    <source>
        <dbReference type="ARBA" id="ARBA00023242"/>
    </source>
</evidence>
<comment type="function">
    <text evidence="6">Required for 60S pre-ribosomal subunits export to the cytoplasm.</text>
</comment>
<feature type="region of interest" description="Disordered" evidence="7">
    <location>
        <begin position="790"/>
        <end position="864"/>
    </location>
</feature>
<keyword evidence="3 6" id="KW-0690">Ribosome biogenesis</keyword>
<dbReference type="GO" id="GO:0005730">
    <property type="term" value="C:nucleolus"/>
    <property type="evidence" value="ECO:0007669"/>
    <property type="project" value="UniProtKB-SubCell"/>
</dbReference>
<feature type="region of interest" description="Disordered" evidence="7">
    <location>
        <begin position="570"/>
        <end position="707"/>
    </location>
</feature>
<dbReference type="GO" id="GO:0015031">
    <property type="term" value="P:protein transport"/>
    <property type="evidence" value="ECO:0007669"/>
    <property type="project" value="UniProtKB-KW"/>
</dbReference>
<feature type="region of interest" description="Disordered" evidence="7">
    <location>
        <begin position="763"/>
        <end position="782"/>
    </location>
</feature>
<dbReference type="Proteomes" id="UP000008837">
    <property type="component" value="Unassembled WGS sequence"/>
</dbReference>
<feature type="compositionally biased region" description="Acidic residues" evidence="7">
    <location>
        <begin position="583"/>
        <end position="604"/>
    </location>
</feature>
<feature type="domain" description="SDA1 C-terminal" evidence="10">
    <location>
        <begin position="815"/>
        <end position="861"/>
    </location>
</feature>
<evidence type="ECO:0000256" key="7">
    <source>
        <dbReference type="SAM" id="MobiDB-lite"/>
    </source>
</evidence>
<feature type="domain" description="SDA1 N-terminal" evidence="9">
    <location>
        <begin position="109"/>
        <end position="503"/>
    </location>
</feature>
<dbReference type="InterPro" id="IPR048292">
    <property type="entry name" value="SDA1_C"/>
</dbReference>
<feature type="region of interest" description="Disordered" evidence="7">
    <location>
        <begin position="297"/>
        <end position="330"/>
    </location>
</feature>
<protein>
    <recommendedName>
        <fullName evidence="6">Protein SDA1</fullName>
    </recommendedName>
</protein>
<evidence type="ECO:0000313" key="12">
    <source>
        <dbReference type="Proteomes" id="UP000008837"/>
    </source>
</evidence>
<dbReference type="InterPro" id="IPR016024">
    <property type="entry name" value="ARM-type_fold"/>
</dbReference>
<feature type="compositionally biased region" description="Basic residues" evidence="7">
    <location>
        <begin position="659"/>
        <end position="669"/>
    </location>
</feature>
<evidence type="ECO:0000256" key="4">
    <source>
        <dbReference type="ARBA" id="ARBA00022927"/>
    </source>
</evidence>
<sequence>MVRSSSSSSKINKERPTAVVRDHGLLYRSKARGLLDTHNLPALQNLLKRDPSAYTEEFLAQWNHYESLRRIFASGIGQHIEGSGSEGASVQTIRLSKDQQDKFEQLLSFVAQLAPSYPDVTAALPEHLSELLLEHHASLSPDTRKTCFRALTLLRNRNVITSEDFLKTLIPLLSTTTSSEMRSTLLHTIVQDLKHANQKSKDPRLNRMVQGLLFGMVERGMNPEGSNVVLHRADAELKGRTEALWAVRVASEMWRRHIWTDARTVALLAMACTHPHPKVQASAVRFFLGDLHAAENAGYDSDEEQESSGADVGRLEHQSKVGKKTRASERRLKLAQAQARRRRKEQSDKALDEADQETGNMAAIHLLHDPQSFAEGLFENLSRGDKRHSLEVKVRLMQLLSRVMSVHRLTVLSFYSYLAKYLMPHQLHITLILVSLAQSVHEQTPTDVLTPAIRKIAYAFVHPGVGAEVVAAGINAIREICRRQPWCMEEDLLEDLVAYRRSKDKGVSAASRSLLLLYREVNPAMLHRTERGKSGALSLAQGKQAERFGVDRREVHGIQGIELLEQHLKERSQAARDDSNNGNEDDDDDDDDAKWDGWELESASDSDSSGGWIAVSSDDEQEHFELDKSDVDDASDNEKTVGEKEPDPRPMSERVREARKIRRQARKKRQEQGSDSEDDEAMDTESHAHGTDEVQEAAQAPPEAGTDTFSELATTKILTPADFAKLNELRVQAAEEAVKAGGAAGARARRELAALQLSKKRNPNTHDVLDESDILGPRKKAKADYEERMASINAGREGREKFGSNKGKKKKEVASSSTNRQKAKGKNFQMVSKSWGVRSKKNASLREKSKRLRAHVNQAKKRMK</sequence>
<evidence type="ECO:0000256" key="1">
    <source>
        <dbReference type="ARBA" id="ARBA00005783"/>
    </source>
</evidence>
<dbReference type="GeneID" id="5854795"/>
<dbReference type="KEGG" id="mgl:MGL_2284"/>
<dbReference type="GO" id="GO:0000055">
    <property type="term" value="P:ribosomal large subunit export from nucleus"/>
    <property type="evidence" value="ECO:0007669"/>
    <property type="project" value="UniProtKB-UniRule"/>
</dbReference>
<evidence type="ECO:0000256" key="2">
    <source>
        <dbReference type="ARBA" id="ARBA00022448"/>
    </source>
</evidence>
<keyword evidence="12" id="KW-1185">Reference proteome</keyword>
<feature type="compositionally biased region" description="Acidic residues" evidence="7">
    <location>
        <begin position="674"/>
        <end position="683"/>
    </location>
</feature>
<dbReference type="Pfam" id="PF08158">
    <property type="entry name" value="SDA1_HEAT"/>
    <property type="match status" value="1"/>
</dbReference>
<feature type="compositionally biased region" description="Basic and acidic residues" evidence="7">
    <location>
        <begin position="570"/>
        <end position="579"/>
    </location>
</feature>
<reference evidence="11 12" key="1">
    <citation type="journal article" date="2007" name="Proc. Natl. Acad. Sci. U.S.A.">
        <title>Dandruff-associated Malassezia genomes reveal convergent and divergent virulence traits shared with plant and human fungal pathogens.</title>
        <authorList>
            <person name="Xu J."/>
            <person name="Saunders C.W."/>
            <person name="Hu P."/>
            <person name="Grant R.A."/>
            <person name="Boekhout T."/>
            <person name="Kuramae E.E."/>
            <person name="Kronstad J.W."/>
            <person name="Deangelis Y.M."/>
            <person name="Reeder N.L."/>
            <person name="Johnstone K.R."/>
            <person name="Leland M."/>
            <person name="Fieno A.M."/>
            <person name="Begley W.M."/>
            <person name="Sun Y."/>
            <person name="Lacey M.P."/>
            <person name="Chaudhary T."/>
            <person name="Keough T."/>
            <person name="Chu L."/>
            <person name="Sears R."/>
            <person name="Yuan B."/>
            <person name="Dawson T.L.Jr."/>
        </authorList>
    </citation>
    <scope>NUCLEOTIDE SEQUENCE [LARGE SCALE GENOMIC DNA]</scope>
    <source>
        <strain evidence="12">ATCC MYA-4612 / CBS 7966</strain>
    </source>
</reference>
<keyword evidence="5 6" id="KW-0539">Nucleus</keyword>
<organism evidence="11 12">
    <name type="scientific">Malassezia globosa (strain ATCC MYA-4612 / CBS 7966)</name>
    <name type="common">Dandruff-associated fungus</name>
    <dbReference type="NCBI Taxonomy" id="425265"/>
    <lineage>
        <taxon>Eukaryota</taxon>
        <taxon>Fungi</taxon>
        <taxon>Dikarya</taxon>
        <taxon>Basidiomycota</taxon>
        <taxon>Ustilaginomycotina</taxon>
        <taxon>Malasseziomycetes</taxon>
        <taxon>Malasseziales</taxon>
        <taxon>Malasseziaceae</taxon>
        <taxon>Malassezia</taxon>
    </lineage>
</organism>
<dbReference type="RefSeq" id="XP_001730488.1">
    <property type="nucleotide sequence ID" value="XM_001730436.1"/>
</dbReference>
<keyword evidence="4 6" id="KW-0653">Protein transport</keyword>
<dbReference type="PANTHER" id="PTHR12730">
    <property type="entry name" value="HSDA/SDA1-RELATED"/>
    <property type="match status" value="1"/>
</dbReference>
<evidence type="ECO:0000259" key="9">
    <source>
        <dbReference type="Pfam" id="PF08158"/>
    </source>
</evidence>
<dbReference type="OrthoDB" id="2196187at2759"/>
<dbReference type="OMA" id="AMYKTYK"/>
<dbReference type="InParanoid" id="A8Q307"/>
<dbReference type="EMBL" id="AAYY01000008">
    <property type="protein sequence ID" value="EDP43274.1"/>
    <property type="molecule type" value="Genomic_DNA"/>
</dbReference>
<comment type="similarity">
    <text evidence="1 6">Belongs to the SDA1 family.</text>
</comment>
<dbReference type="FunCoup" id="A8Q307">
    <property type="interactions" value="498"/>
</dbReference>
<dbReference type="STRING" id="425265.A8Q307"/>
<dbReference type="PANTHER" id="PTHR12730:SF0">
    <property type="entry name" value="PROTEIN SDA1 HOMOLOG"/>
    <property type="match status" value="1"/>
</dbReference>
<comment type="caution">
    <text evidence="11">The sequence shown here is derived from an EMBL/GenBank/DDBJ whole genome shotgun (WGS) entry which is preliminary data.</text>
</comment>